<gene>
    <name evidence="8" type="ORF">BAUCODRAFT_29747</name>
</gene>
<name>M2NP28_BAUPA</name>
<feature type="region of interest" description="Disordered" evidence="5">
    <location>
        <begin position="25"/>
        <end position="45"/>
    </location>
</feature>
<evidence type="ECO:0000313" key="8">
    <source>
        <dbReference type="EMBL" id="EMD01305.1"/>
    </source>
</evidence>
<evidence type="ECO:0008006" key="10">
    <source>
        <dbReference type="Google" id="ProtNLM"/>
    </source>
</evidence>
<dbReference type="RefSeq" id="XP_007672489.1">
    <property type="nucleotide sequence ID" value="XM_007674299.1"/>
</dbReference>
<dbReference type="GO" id="GO:0071944">
    <property type="term" value="C:cell periphery"/>
    <property type="evidence" value="ECO:0007669"/>
    <property type="project" value="UniProtKB-ARBA"/>
</dbReference>
<feature type="compositionally biased region" description="Low complexity" evidence="5">
    <location>
        <begin position="99"/>
        <end position="118"/>
    </location>
</feature>
<feature type="signal peptide" evidence="7">
    <location>
        <begin position="1"/>
        <end position="22"/>
    </location>
</feature>
<evidence type="ECO:0000313" key="9">
    <source>
        <dbReference type="Proteomes" id="UP000011761"/>
    </source>
</evidence>
<dbReference type="KEGG" id="bcom:BAUCODRAFT_29747"/>
<evidence type="ECO:0000256" key="3">
    <source>
        <dbReference type="ARBA" id="ARBA00022989"/>
    </source>
</evidence>
<evidence type="ECO:0000256" key="7">
    <source>
        <dbReference type="SAM" id="SignalP"/>
    </source>
</evidence>
<evidence type="ECO:0000256" key="1">
    <source>
        <dbReference type="ARBA" id="ARBA00004167"/>
    </source>
</evidence>
<evidence type="ECO:0000256" key="2">
    <source>
        <dbReference type="ARBA" id="ARBA00022692"/>
    </source>
</evidence>
<feature type="compositionally biased region" description="Basic and acidic residues" evidence="5">
    <location>
        <begin position="370"/>
        <end position="386"/>
    </location>
</feature>
<protein>
    <recommendedName>
        <fullName evidence="10">LysM domain-containing protein</fullName>
    </recommendedName>
</protein>
<feature type="compositionally biased region" description="Basic and acidic residues" evidence="5">
    <location>
        <begin position="247"/>
        <end position="257"/>
    </location>
</feature>
<dbReference type="EMBL" id="KB445550">
    <property type="protein sequence ID" value="EMD01305.1"/>
    <property type="molecule type" value="Genomic_DNA"/>
</dbReference>
<feature type="compositionally biased region" description="Basic and acidic residues" evidence="5">
    <location>
        <begin position="266"/>
        <end position="279"/>
    </location>
</feature>
<dbReference type="AlphaFoldDB" id="M2NP28"/>
<organism evidence="8 9">
    <name type="scientific">Baudoinia panamericana (strain UAMH 10762)</name>
    <name type="common">Angels' share fungus</name>
    <name type="synonym">Baudoinia compniacensis (strain UAMH 10762)</name>
    <dbReference type="NCBI Taxonomy" id="717646"/>
    <lineage>
        <taxon>Eukaryota</taxon>
        <taxon>Fungi</taxon>
        <taxon>Dikarya</taxon>
        <taxon>Ascomycota</taxon>
        <taxon>Pezizomycotina</taxon>
        <taxon>Dothideomycetes</taxon>
        <taxon>Dothideomycetidae</taxon>
        <taxon>Mycosphaerellales</taxon>
        <taxon>Teratosphaeriaceae</taxon>
        <taxon>Baudoinia</taxon>
    </lineage>
</organism>
<dbReference type="HOGENOM" id="CLU_715673_0_0_1"/>
<keyword evidence="2 6" id="KW-0812">Transmembrane</keyword>
<evidence type="ECO:0000256" key="4">
    <source>
        <dbReference type="ARBA" id="ARBA00023136"/>
    </source>
</evidence>
<dbReference type="GeneID" id="19111003"/>
<feature type="transmembrane region" description="Helical" evidence="6">
    <location>
        <begin position="134"/>
        <end position="158"/>
    </location>
</feature>
<comment type="subcellular location">
    <subcellularLocation>
        <location evidence="1">Membrane</location>
        <topology evidence="1">Single-pass membrane protein</topology>
    </subcellularLocation>
</comment>
<keyword evidence="3 6" id="KW-1133">Transmembrane helix</keyword>
<proteinExistence type="predicted"/>
<keyword evidence="4 6" id="KW-0472">Membrane</keyword>
<dbReference type="OMA" id="WHPRRES"/>
<feature type="chain" id="PRO_5004022163" description="LysM domain-containing protein" evidence="7">
    <location>
        <begin position="23"/>
        <end position="386"/>
    </location>
</feature>
<reference evidence="8 9" key="1">
    <citation type="journal article" date="2012" name="PLoS Pathog.">
        <title>Diverse lifestyles and strategies of plant pathogenesis encoded in the genomes of eighteen Dothideomycetes fungi.</title>
        <authorList>
            <person name="Ohm R.A."/>
            <person name="Feau N."/>
            <person name="Henrissat B."/>
            <person name="Schoch C.L."/>
            <person name="Horwitz B.A."/>
            <person name="Barry K.W."/>
            <person name="Condon B.J."/>
            <person name="Copeland A.C."/>
            <person name="Dhillon B."/>
            <person name="Glaser F."/>
            <person name="Hesse C.N."/>
            <person name="Kosti I."/>
            <person name="LaButti K."/>
            <person name="Lindquist E.A."/>
            <person name="Lucas S."/>
            <person name="Salamov A.A."/>
            <person name="Bradshaw R.E."/>
            <person name="Ciuffetti L."/>
            <person name="Hamelin R.C."/>
            <person name="Kema G.H.J."/>
            <person name="Lawrence C."/>
            <person name="Scott J.A."/>
            <person name="Spatafora J.W."/>
            <person name="Turgeon B.G."/>
            <person name="de Wit P.J.G.M."/>
            <person name="Zhong S."/>
            <person name="Goodwin S.B."/>
            <person name="Grigoriev I.V."/>
        </authorList>
    </citation>
    <scope>NUCLEOTIDE SEQUENCE [LARGE SCALE GENOMIC DNA]</scope>
    <source>
        <strain evidence="8 9">UAMH 10762</strain>
    </source>
</reference>
<dbReference type="InterPro" id="IPR051694">
    <property type="entry name" value="Immunoregulatory_rcpt-like"/>
</dbReference>
<dbReference type="PANTHER" id="PTHR15549:SF30">
    <property type="entry name" value="MID2 DOMAIN-CONTAINING PROTEIN"/>
    <property type="match status" value="1"/>
</dbReference>
<dbReference type="GO" id="GO:0016020">
    <property type="term" value="C:membrane"/>
    <property type="evidence" value="ECO:0007669"/>
    <property type="project" value="UniProtKB-SubCell"/>
</dbReference>
<dbReference type="PANTHER" id="PTHR15549">
    <property type="entry name" value="PAIRED IMMUNOGLOBULIN-LIKE TYPE 2 RECEPTOR"/>
    <property type="match status" value="1"/>
</dbReference>
<feature type="region of interest" description="Disordered" evidence="5">
    <location>
        <begin position="98"/>
        <end position="127"/>
    </location>
</feature>
<accession>M2NP28</accession>
<evidence type="ECO:0000256" key="6">
    <source>
        <dbReference type="SAM" id="Phobius"/>
    </source>
</evidence>
<keyword evidence="7" id="KW-0732">Signal</keyword>
<dbReference type="OrthoDB" id="3883986at2759"/>
<sequence length="386" mass="41602">MVRTSNASRLVAFSLCAALATAQTSTQPASSSTSAPPSSTTPLPTLTAAANASTTTDMPMTIWDIANSLLSSYYPSTTLTQIDTLTWPATVVVGSSTYSVQPESTSTPTTSSVASKSPGNSAQSGPKLGGDEKIGVAVGAAVGAVAVAVLAVVLCCMYRRRKATGSFFLRRPTPSVTGSDIEAWRSPIDRHSSVRSNGPSSLWAERYDRLSDEPSGHLQPPPMAMHPAFARQYSQQSLSEKNPFFTPEERSHEHFELDGAGVATKPSHEPIEQHAERGARPPTPFSPMLQVDTTTSHEASRIVNENPFASEEDEEANDLVSPIVPPARSPERRYSPMVHYPSWSEVSEFDFSGEGRRSTRNTSSNEDVSDGWHPRRESVIGRHELD</sequence>
<keyword evidence="9" id="KW-1185">Reference proteome</keyword>
<feature type="region of interest" description="Disordered" evidence="5">
    <location>
        <begin position="232"/>
        <end position="386"/>
    </location>
</feature>
<evidence type="ECO:0000256" key="5">
    <source>
        <dbReference type="SAM" id="MobiDB-lite"/>
    </source>
</evidence>
<dbReference type="Proteomes" id="UP000011761">
    <property type="component" value="Unassembled WGS sequence"/>
</dbReference>